<comment type="caution">
    <text evidence="1">The sequence shown here is derived from an EMBL/GenBank/DDBJ whole genome shotgun (WGS) entry which is preliminary data.</text>
</comment>
<proteinExistence type="predicted"/>
<dbReference type="EMBL" id="QGKW02002005">
    <property type="protein sequence ID" value="KAF2540061.1"/>
    <property type="molecule type" value="Genomic_DNA"/>
</dbReference>
<name>A0A8S9G3B0_BRACR</name>
<accession>A0A8S9G3B0</accession>
<dbReference type="AlphaFoldDB" id="A0A8S9G3B0"/>
<gene>
    <name evidence="1" type="ORF">F2Q68_00032027</name>
</gene>
<protein>
    <submittedName>
        <fullName evidence="1">Uncharacterized protein</fullName>
    </submittedName>
</protein>
<evidence type="ECO:0000313" key="2">
    <source>
        <dbReference type="Proteomes" id="UP000712281"/>
    </source>
</evidence>
<evidence type="ECO:0000313" key="1">
    <source>
        <dbReference type="EMBL" id="KAF2540061.1"/>
    </source>
</evidence>
<dbReference type="Proteomes" id="UP000712281">
    <property type="component" value="Unassembled WGS sequence"/>
</dbReference>
<reference evidence="1" key="1">
    <citation type="submission" date="2019-12" db="EMBL/GenBank/DDBJ databases">
        <title>Genome sequencing and annotation of Brassica cretica.</title>
        <authorList>
            <person name="Studholme D.J."/>
            <person name="Sarris P.F."/>
        </authorList>
    </citation>
    <scope>NUCLEOTIDE SEQUENCE</scope>
    <source>
        <strain evidence="1">PFS-001/15</strain>
        <tissue evidence="1">Leaf</tissue>
    </source>
</reference>
<sequence length="205" mass="22724">MIPSKPVIFSYNQVEVPSKVSSDPRISLSRPVSVFMMKPRLCPSRDQSSPVKMFILGFGHVLSDQPAASRLEHCELACVNSTSNLGFPLSLKIVSQQEAELSGVSSTSYPAGLRKPLIRWIESTQRDRVMAYGREDIAEDDEEEHKVTISRVLTLSPKSGLGTRLGLVFPLLEARSWQEAKSNLLTVALGKDDRIAWCWTLGPPE</sequence>
<organism evidence="1 2">
    <name type="scientific">Brassica cretica</name>
    <name type="common">Mustard</name>
    <dbReference type="NCBI Taxonomy" id="69181"/>
    <lineage>
        <taxon>Eukaryota</taxon>
        <taxon>Viridiplantae</taxon>
        <taxon>Streptophyta</taxon>
        <taxon>Embryophyta</taxon>
        <taxon>Tracheophyta</taxon>
        <taxon>Spermatophyta</taxon>
        <taxon>Magnoliopsida</taxon>
        <taxon>eudicotyledons</taxon>
        <taxon>Gunneridae</taxon>
        <taxon>Pentapetalae</taxon>
        <taxon>rosids</taxon>
        <taxon>malvids</taxon>
        <taxon>Brassicales</taxon>
        <taxon>Brassicaceae</taxon>
        <taxon>Brassiceae</taxon>
        <taxon>Brassica</taxon>
    </lineage>
</organism>